<keyword evidence="3" id="KW-1185">Reference proteome</keyword>
<sequence>MSKEFWILVSLWVVIPVALWRLTPKSRTREMHLVFMSMQTFTWLFDILVVQFGLIEYPYREFPHATRMNFTLHFLLYPSLAVVFMLYFPEAKPKWVKALYTVLFSAGIAAIAVVIERYTHLVHLVSWRMSLSFEIILFCNVLTRLFVASFFKKKGSPS</sequence>
<keyword evidence="1" id="KW-0472">Membrane</keyword>
<evidence type="ECO:0000313" key="3">
    <source>
        <dbReference type="Proteomes" id="UP000602284"/>
    </source>
</evidence>
<dbReference type="RefSeq" id="WP_201631911.1">
    <property type="nucleotide sequence ID" value="NZ_JAEQNB010000001.1"/>
</dbReference>
<feature type="transmembrane region" description="Helical" evidence="1">
    <location>
        <begin position="6"/>
        <end position="22"/>
    </location>
</feature>
<comment type="caution">
    <text evidence="2">The sequence shown here is derived from an EMBL/GenBank/DDBJ whole genome shotgun (WGS) entry which is preliminary data.</text>
</comment>
<keyword evidence="1" id="KW-0812">Transmembrane</keyword>
<evidence type="ECO:0000256" key="1">
    <source>
        <dbReference type="SAM" id="Phobius"/>
    </source>
</evidence>
<dbReference type="EMBL" id="JAEQNB010000001">
    <property type="protein sequence ID" value="MBL0386085.1"/>
    <property type="molecule type" value="Genomic_DNA"/>
</dbReference>
<dbReference type="NCBIfam" id="NF041644">
    <property type="entry name" value="CBO0543_fam"/>
    <property type="match status" value="1"/>
</dbReference>
<protein>
    <submittedName>
        <fullName evidence="2">Uncharacterized protein</fullName>
    </submittedName>
</protein>
<evidence type="ECO:0000313" key="2">
    <source>
        <dbReference type="EMBL" id="MBL0386085.1"/>
    </source>
</evidence>
<dbReference type="InterPro" id="IPR048147">
    <property type="entry name" value="CBO0543-like"/>
</dbReference>
<dbReference type="Proteomes" id="UP000602284">
    <property type="component" value="Unassembled WGS sequence"/>
</dbReference>
<name>A0ABS1J7A5_9BACL</name>
<feature type="transmembrane region" description="Helical" evidence="1">
    <location>
        <begin position="95"/>
        <end position="115"/>
    </location>
</feature>
<feature type="transmembrane region" description="Helical" evidence="1">
    <location>
        <begin position="34"/>
        <end position="55"/>
    </location>
</feature>
<reference evidence="2 3" key="1">
    <citation type="submission" date="2021-01" db="EMBL/GenBank/DDBJ databases">
        <title>Tumebacillus sp. strain ITR2 16S ribosomal RNA gene Genome sequencing and assembly.</title>
        <authorList>
            <person name="Kang M."/>
        </authorList>
    </citation>
    <scope>NUCLEOTIDE SEQUENCE [LARGE SCALE GENOMIC DNA]</scope>
    <source>
        <strain evidence="2 3">ITR2</strain>
    </source>
</reference>
<organism evidence="2 3">
    <name type="scientific">Tumebacillus amylolyticus</name>
    <dbReference type="NCBI Taxonomy" id="2801339"/>
    <lineage>
        <taxon>Bacteria</taxon>
        <taxon>Bacillati</taxon>
        <taxon>Bacillota</taxon>
        <taxon>Bacilli</taxon>
        <taxon>Bacillales</taxon>
        <taxon>Alicyclobacillaceae</taxon>
        <taxon>Tumebacillus</taxon>
    </lineage>
</organism>
<accession>A0ABS1J7A5</accession>
<feature type="transmembrane region" description="Helical" evidence="1">
    <location>
        <begin position="127"/>
        <end position="151"/>
    </location>
</feature>
<gene>
    <name evidence="2" type="ORF">JJB07_05405</name>
</gene>
<feature type="transmembrane region" description="Helical" evidence="1">
    <location>
        <begin position="70"/>
        <end position="88"/>
    </location>
</feature>
<proteinExistence type="predicted"/>
<keyword evidence="1" id="KW-1133">Transmembrane helix</keyword>